<reference evidence="1" key="1">
    <citation type="journal article" date="2015" name="Genome Biol. Evol.">
        <title>Organellar Genomes of White Spruce (Picea glauca): Assembly and Annotation.</title>
        <authorList>
            <person name="Jackman S.D."/>
            <person name="Warren R.L."/>
            <person name="Gibb E.A."/>
            <person name="Vandervalk B.P."/>
            <person name="Mohamadi H."/>
            <person name="Chu J."/>
            <person name="Raymond A."/>
            <person name="Pleasance S."/>
            <person name="Coope R."/>
            <person name="Wildung M.R."/>
            <person name="Ritland C.E."/>
            <person name="Bousquet J."/>
            <person name="Jones S.J."/>
            <person name="Bohlmann J."/>
            <person name="Birol I."/>
        </authorList>
    </citation>
    <scope>NUCLEOTIDE SEQUENCE [LARGE SCALE GENOMIC DNA]</scope>
    <source>
        <tissue evidence="1">Flushing bud</tissue>
    </source>
</reference>
<dbReference type="EMBL" id="LKAM01000001">
    <property type="protein sequence ID" value="KUM50680.1"/>
    <property type="molecule type" value="Genomic_DNA"/>
</dbReference>
<accession>A0A101M468</accession>
<proteinExistence type="predicted"/>
<name>A0A101M468_PICGL</name>
<keyword evidence="1" id="KW-0496">Mitochondrion</keyword>
<gene>
    <name evidence="1" type="ORF">ABT39_MTgene524</name>
</gene>
<protein>
    <submittedName>
        <fullName evidence="1">Uncharacterized protein</fullName>
    </submittedName>
</protein>
<sequence>MWRAEGRSLYVLVYYRYGHGSTSSGGDHPRDLHRVVSHITIICRPYNDIGWVATLGVSPIGHQMVRSLPNSPQCKLQDDT</sequence>
<geneLocation type="mitochondrion" evidence="1"/>
<comment type="caution">
    <text evidence="1">The sequence shown here is derived from an EMBL/GenBank/DDBJ whole genome shotgun (WGS) entry which is preliminary data.</text>
</comment>
<dbReference type="AlphaFoldDB" id="A0A101M468"/>
<evidence type="ECO:0000313" key="1">
    <source>
        <dbReference type="EMBL" id="KUM50680.1"/>
    </source>
</evidence>
<organism evidence="1">
    <name type="scientific">Picea glauca</name>
    <name type="common">White spruce</name>
    <name type="synonym">Pinus glauca</name>
    <dbReference type="NCBI Taxonomy" id="3330"/>
    <lineage>
        <taxon>Eukaryota</taxon>
        <taxon>Viridiplantae</taxon>
        <taxon>Streptophyta</taxon>
        <taxon>Embryophyta</taxon>
        <taxon>Tracheophyta</taxon>
        <taxon>Spermatophyta</taxon>
        <taxon>Pinopsida</taxon>
        <taxon>Pinidae</taxon>
        <taxon>Conifers I</taxon>
        <taxon>Pinales</taxon>
        <taxon>Pinaceae</taxon>
        <taxon>Picea</taxon>
    </lineage>
</organism>